<dbReference type="InterPro" id="IPR036561">
    <property type="entry name" value="MAM33_sf"/>
</dbReference>
<evidence type="ECO:0000256" key="2">
    <source>
        <dbReference type="ARBA" id="ARBA00023235"/>
    </source>
</evidence>
<name>A0A5N5H9N5_9ROSA</name>
<dbReference type="SUPFAM" id="SSF54626">
    <property type="entry name" value="Chalcone isomerase"/>
    <property type="match status" value="1"/>
</dbReference>
<dbReference type="PANTHER" id="PTHR28039:SF8">
    <property type="entry name" value="CHALCONE--FLAVANONE ISOMERASE 1-RELATED"/>
    <property type="match status" value="1"/>
</dbReference>
<dbReference type="Proteomes" id="UP000327157">
    <property type="component" value="Chromosome 4"/>
</dbReference>
<protein>
    <recommendedName>
        <fullName evidence="6">Chalcone-flavonone isomerase family protein</fullName>
    </recommendedName>
</protein>
<evidence type="ECO:0000256" key="6">
    <source>
        <dbReference type="RuleBase" id="RU361158"/>
    </source>
</evidence>
<dbReference type="SUPFAM" id="SSF54529">
    <property type="entry name" value="Mitochondrial glycoprotein MAM33-like"/>
    <property type="match status" value="1"/>
</dbReference>
<dbReference type="InterPro" id="IPR044164">
    <property type="entry name" value="CFI"/>
</dbReference>
<keyword evidence="9" id="KW-1185">Reference proteome</keyword>
<organism evidence="8 9">
    <name type="scientific">Pyrus ussuriensis x Pyrus communis</name>
    <dbReference type="NCBI Taxonomy" id="2448454"/>
    <lineage>
        <taxon>Eukaryota</taxon>
        <taxon>Viridiplantae</taxon>
        <taxon>Streptophyta</taxon>
        <taxon>Embryophyta</taxon>
        <taxon>Tracheophyta</taxon>
        <taxon>Spermatophyta</taxon>
        <taxon>Magnoliopsida</taxon>
        <taxon>eudicotyledons</taxon>
        <taxon>Gunneridae</taxon>
        <taxon>Pentapetalae</taxon>
        <taxon>rosids</taxon>
        <taxon>fabids</taxon>
        <taxon>Rosales</taxon>
        <taxon>Rosaceae</taxon>
        <taxon>Amygdaloideae</taxon>
        <taxon>Maleae</taxon>
        <taxon>Pyrus</taxon>
    </lineage>
</organism>
<evidence type="ECO:0000256" key="1">
    <source>
        <dbReference type="ARBA" id="ARBA00004966"/>
    </source>
</evidence>
<reference evidence="8 9" key="1">
    <citation type="submission" date="2019-09" db="EMBL/GenBank/DDBJ databases">
        <authorList>
            <person name="Ou C."/>
        </authorList>
    </citation>
    <scope>NUCLEOTIDE SEQUENCE [LARGE SCALE GENOMIC DNA]</scope>
    <source>
        <strain evidence="8">S2</strain>
        <tissue evidence="8">Leaf</tissue>
    </source>
</reference>
<proteinExistence type="inferred from homology"/>
<accession>A0A5N5H9N5</accession>
<evidence type="ECO:0000313" key="8">
    <source>
        <dbReference type="EMBL" id="KAB2622130.1"/>
    </source>
</evidence>
<evidence type="ECO:0000256" key="4">
    <source>
        <dbReference type="ARBA" id="ARBA00025429"/>
    </source>
</evidence>
<gene>
    <name evidence="8" type="ORF">D8674_024312</name>
</gene>
<comment type="function">
    <text evidence="4">Catalyzes the intramolecular cyclization of bicyclic chalcones into tricyclic (S)-flavanones. Responsible for the isomerization of 4,2',4',6'-tetrahydroxychalcone (also termed chalcone) into naringenin.</text>
</comment>
<dbReference type="InterPro" id="IPR003428">
    <property type="entry name" value="MAM33"/>
</dbReference>
<dbReference type="Pfam" id="PF02330">
    <property type="entry name" value="MAM33"/>
    <property type="match status" value="1"/>
</dbReference>
<evidence type="ECO:0000256" key="3">
    <source>
        <dbReference type="ARBA" id="ARBA00023241"/>
    </source>
</evidence>
<keyword evidence="3" id="KW-0284">Flavonoid biosynthesis</keyword>
<reference evidence="8 9" key="3">
    <citation type="submission" date="2019-11" db="EMBL/GenBank/DDBJ databases">
        <title>A de novo genome assembly of a pear dwarfing rootstock.</title>
        <authorList>
            <person name="Wang F."/>
            <person name="Wang J."/>
            <person name="Li S."/>
            <person name="Zhang Y."/>
            <person name="Fang M."/>
            <person name="Ma L."/>
            <person name="Zhao Y."/>
            <person name="Jiang S."/>
        </authorList>
    </citation>
    <scope>NUCLEOTIDE SEQUENCE [LARGE SCALE GENOMIC DNA]</scope>
    <source>
        <strain evidence="8">S2</strain>
        <tissue evidence="8">Leaf</tissue>
    </source>
</reference>
<dbReference type="UniPathway" id="UPA00154"/>
<dbReference type="PANTHER" id="PTHR28039">
    <property type="entry name" value="CHALCONE--FLAVONONE ISOMERASE 1-RELATED"/>
    <property type="match status" value="1"/>
</dbReference>
<dbReference type="EMBL" id="SMOL01000231">
    <property type="protein sequence ID" value="KAB2622130.1"/>
    <property type="molecule type" value="Genomic_DNA"/>
</dbReference>
<comment type="pathway">
    <text evidence="1">Secondary metabolite biosynthesis; flavonoid biosynthesis.</text>
</comment>
<dbReference type="InterPro" id="IPR036298">
    <property type="entry name" value="Chalcone_isomerase_sf"/>
</dbReference>
<reference evidence="9" key="2">
    <citation type="submission" date="2019-10" db="EMBL/GenBank/DDBJ databases">
        <title>A de novo genome assembly of a pear dwarfing rootstock.</title>
        <authorList>
            <person name="Wang F."/>
            <person name="Wang J."/>
            <person name="Li S."/>
            <person name="Zhang Y."/>
            <person name="Fang M."/>
            <person name="Ma L."/>
            <person name="Zhao Y."/>
            <person name="Jiang S."/>
        </authorList>
    </citation>
    <scope>NUCLEOTIDE SEQUENCE [LARGE SCALE GENOMIC DNA]</scope>
</reference>
<dbReference type="GO" id="GO:0045430">
    <property type="term" value="F:chalcone isomerase activity"/>
    <property type="evidence" value="ECO:0007669"/>
    <property type="project" value="UniProtKB-EC"/>
</dbReference>
<evidence type="ECO:0000256" key="5">
    <source>
        <dbReference type="ARBA" id="ARBA00034056"/>
    </source>
</evidence>
<dbReference type="Gene3D" id="3.50.70.10">
    <property type="match status" value="2"/>
</dbReference>
<evidence type="ECO:0000313" key="9">
    <source>
        <dbReference type="Proteomes" id="UP000327157"/>
    </source>
</evidence>
<comment type="caution">
    <text evidence="8">The sequence shown here is derived from an EMBL/GenBank/DDBJ whole genome shotgun (WGS) entry which is preliminary data.</text>
</comment>
<dbReference type="AlphaFoldDB" id="A0A5N5H9N5"/>
<feature type="domain" description="Chalcone isomerase" evidence="7">
    <location>
        <begin position="12"/>
        <end position="115"/>
    </location>
</feature>
<dbReference type="GO" id="GO:0009813">
    <property type="term" value="P:flavonoid biosynthetic process"/>
    <property type="evidence" value="ECO:0007669"/>
    <property type="project" value="UniProtKB-UniPathway"/>
</dbReference>
<sequence length="223" mass="25030">MAPTPSLAGLQIETTAFPPSVKPPGSSNTLFLGGAGVRGLEIQGNFVKITAIGVYLEDNAVPQLAVKWKGKTAEELTESVEFFRDIVTSPFEKFIQVTTILPLTGQQYAEKVSEIKRAEETEDLDKVEEIPSSFPFKIEDTPEDFEDQIAYEGPDFHDLDENLQKAFHKTECQWLIFANSLSSWCSLGLVHGMRQFLHFRLDALHYPELVTLATMIKINEELH</sequence>
<dbReference type="GO" id="GO:0005759">
    <property type="term" value="C:mitochondrial matrix"/>
    <property type="evidence" value="ECO:0007669"/>
    <property type="project" value="InterPro"/>
</dbReference>
<dbReference type="InterPro" id="IPR016088">
    <property type="entry name" value="Chalcone_isomerase_3-sand"/>
</dbReference>
<dbReference type="Pfam" id="PF02431">
    <property type="entry name" value="Chalcone"/>
    <property type="match status" value="1"/>
</dbReference>
<comment type="catalytic activity">
    <reaction evidence="5">
        <text>a chalcone = a flavanone.</text>
        <dbReference type="EC" id="5.5.1.6"/>
    </reaction>
</comment>
<evidence type="ECO:0000259" key="7">
    <source>
        <dbReference type="Pfam" id="PF02431"/>
    </source>
</evidence>
<keyword evidence="2 8" id="KW-0413">Isomerase</keyword>
<dbReference type="InterPro" id="IPR016087">
    <property type="entry name" value="Chalcone_isomerase"/>
</dbReference>
<comment type="similarity">
    <text evidence="6">Belongs to the chalcone isomerase family.</text>
</comment>
<dbReference type="OrthoDB" id="1903537at2759"/>